<feature type="compositionally biased region" description="Polar residues" evidence="6">
    <location>
        <begin position="78"/>
        <end position="93"/>
    </location>
</feature>
<keyword evidence="4" id="KW-0804">Transcription</keyword>
<keyword evidence="2" id="KW-0805">Transcription regulation</keyword>
<reference evidence="8" key="1">
    <citation type="submission" date="2023-01" db="EMBL/GenBank/DDBJ databases">
        <authorList>
            <person name="Van Ghelder C."/>
            <person name="Rancurel C."/>
        </authorList>
    </citation>
    <scope>NUCLEOTIDE SEQUENCE</scope>
    <source>
        <strain evidence="8">CNCM I-4278</strain>
    </source>
</reference>
<gene>
    <name evidence="8" type="ORF">PDIGIT_LOCUS521</name>
</gene>
<dbReference type="AlphaFoldDB" id="A0A9W4XJJ9"/>
<organism evidence="8 9">
    <name type="scientific">Periconia digitata</name>
    <dbReference type="NCBI Taxonomy" id="1303443"/>
    <lineage>
        <taxon>Eukaryota</taxon>
        <taxon>Fungi</taxon>
        <taxon>Dikarya</taxon>
        <taxon>Ascomycota</taxon>
        <taxon>Pezizomycotina</taxon>
        <taxon>Dothideomycetes</taxon>
        <taxon>Pleosporomycetidae</taxon>
        <taxon>Pleosporales</taxon>
        <taxon>Massarineae</taxon>
        <taxon>Periconiaceae</taxon>
        <taxon>Periconia</taxon>
    </lineage>
</organism>
<dbReference type="CDD" id="cd00067">
    <property type="entry name" value="GAL4"/>
    <property type="match status" value="1"/>
</dbReference>
<dbReference type="GO" id="GO:0003677">
    <property type="term" value="F:DNA binding"/>
    <property type="evidence" value="ECO:0007669"/>
    <property type="project" value="UniProtKB-KW"/>
</dbReference>
<keyword evidence="1" id="KW-0479">Metal-binding</keyword>
<dbReference type="PANTHER" id="PTHR31069">
    <property type="entry name" value="OLEATE-ACTIVATED TRANSCRIPTION FACTOR 1-RELATED"/>
    <property type="match status" value="1"/>
</dbReference>
<dbReference type="PROSITE" id="PS50048">
    <property type="entry name" value="ZN2_CY6_FUNGAL_2"/>
    <property type="match status" value="1"/>
</dbReference>
<evidence type="ECO:0000256" key="2">
    <source>
        <dbReference type="ARBA" id="ARBA00023015"/>
    </source>
</evidence>
<sequence>MVEANSTEKLHAACDECRMRKLKCSGNHPTCSRCERENINCRYSPQKPMGRPRKRRREDGEVQSSEQVPQQQQQPSSTAPSAENFDSPNLNDLENSFGFGEMFGVEGFQSDTGFPMEFPAYSAAAVNNELGQDATPPEPDFNANSIDPSLWSMPNPNTSPQSNSTISDTGPCSCLSLTYLTITDLQAITDFTFPLIIPRLRTALNAASTILHCPKCPQQSFAAMQNVSSLTSLLTALAERYHRVLEHVETEAARADAASEKKSFRVGDSSPENLHLHTGALDCPMGFVVQLDPKDWKKLCKTALKTEVLGGGHFQMPLVKLLDEMEARQKKWHVDKSMESQERANMFGAPNGQCKDGSGGALCLRMAKSVRSMIGTMAWDD</sequence>
<evidence type="ECO:0000256" key="4">
    <source>
        <dbReference type="ARBA" id="ARBA00023163"/>
    </source>
</evidence>
<evidence type="ECO:0000256" key="3">
    <source>
        <dbReference type="ARBA" id="ARBA00023125"/>
    </source>
</evidence>
<feature type="compositionally biased region" description="Low complexity" evidence="6">
    <location>
        <begin position="62"/>
        <end position="77"/>
    </location>
</feature>
<feature type="domain" description="Zn(2)-C6 fungal-type" evidence="7">
    <location>
        <begin position="13"/>
        <end position="43"/>
    </location>
</feature>
<dbReference type="InterPro" id="IPR001138">
    <property type="entry name" value="Zn2Cys6_DnaBD"/>
</dbReference>
<evidence type="ECO:0000313" key="9">
    <source>
        <dbReference type="Proteomes" id="UP001152607"/>
    </source>
</evidence>
<evidence type="ECO:0000256" key="5">
    <source>
        <dbReference type="ARBA" id="ARBA00023242"/>
    </source>
</evidence>
<evidence type="ECO:0000259" key="7">
    <source>
        <dbReference type="PROSITE" id="PS50048"/>
    </source>
</evidence>
<keyword evidence="3" id="KW-0238">DNA-binding</keyword>
<comment type="caution">
    <text evidence="8">The sequence shown here is derived from an EMBL/GenBank/DDBJ whole genome shotgun (WGS) entry which is preliminary data.</text>
</comment>
<dbReference type="InterPro" id="IPR050675">
    <property type="entry name" value="OAF3"/>
</dbReference>
<dbReference type="InterPro" id="IPR036864">
    <property type="entry name" value="Zn2-C6_fun-type_DNA-bd_sf"/>
</dbReference>
<dbReference type="SMART" id="SM00066">
    <property type="entry name" value="GAL4"/>
    <property type="match status" value="1"/>
</dbReference>
<dbReference type="Pfam" id="PF00172">
    <property type="entry name" value="Zn_clus"/>
    <property type="match status" value="1"/>
</dbReference>
<keyword evidence="9" id="KW-1185">Reference proteome</keyword>
<evidence type="ECO:0000256" key="6">
    <source>
        <dbReference type="SAM" id="MobiDB-lite"/>
    </source>
</evidence>
<dbReference type="GO" id="GO:0008270">
    <property type="term" value="F:zinc ion binding"/>
    <property type="evidence" value="ECO:0007669"/>
    <property type="project" value="InterPro"/>
</dbReference>
<evidence type="ECO:0000256" key="1">
    <source>
        <dbReference type="ARBA" id="ARBA00022723"/>
    </source>
</evidence>
<accession>A0A9W4XJJ9</accession>
<dbReference type="Proteomes" id="UP001152607">
    <property type="component" value="Unassembled WGS sequence"/>
</dbReference>
<feature type="region of interest" description="Disordered" evidence="6">
    <location>
        <begin position="42"/>
        <end position="93"/>
    </location>
</feature>
<dbReference type="Gene3D" id="4.10.240.10">
    <property type="entry name" value="Zn(2)-C6 fungal-type DNA-binding domain"/>
    <property type="match status" value="1"/>
</dbReference>
<dbReference type="SUPFAM" id="SSF57701">
    <property type="entry name" value="Zn2/Cys6 DNA-binding domain"/>
    <property type="match status" value="1"/>
</dbReference>
<dbReference type="GO" id="GO:0000981">
    <property type="term" value="F:DNA-binding transcription factor activity, RNA polymerase II-specific"/>
    <property type="evidence" value="ECO:0007669"/>
    <property type="project" value="InterPro"/>
</dbReference>
<proteinExistence type="predicted"/>
<dbReference type="OrthoDB" id="4356994at2759"/>
<keyword evidence="5" id="KW-0539">Nucleus</keyword>
<dbReference type="PANTHER" id="PTHR31069:SF31">
    <property type="entry name" value="MONODICTYPHENONE CLUSTER TRANSCRIPTION FACTOR-RELATED"/>
    <property type="match status" value="1"/>
</dbReference>
<evidence type="ECO:0000313" key="8">
    <source>
        <dbReference type="EMBL" id="CAI6239294.1"/>
    </source>
</evidence>
<dbReference type="PROSITE" id="PS00463">
    <property type="entry name" value="ZN2_CY6_FUNGAL_1"/>
    <property type="match status" value="1"/>
</dbReference>
<name>A0A9W4XJJ9_9PLEO</name>
<protein>
    <recommendedName>
        <fullName evidence="7">Zn(2)-C6 fungal-type domain-containing protein</fullName>
    </recommendedName>
</protein>
<dbReference type="EMBL" id="CAOQHR010000001">
    <property type="protein sequence ID" value="CAI6239294.1"/>
    <property type="molecule type" value="Genomic_DNA"/>
</dbReference>